<comment type="similarity">
    <text evidence="1 4">Belongs to the phosphoglycerate mutase family. BPG-dependent PGAM subfamily.</text>
</comment>
<organism evidence="6 7">
    <name type="scientific">Apilactobacillus xinyiensis</name>
    <dbReference type="NCBI Taxonomy" id="2841032"/>
    <lineage>
        <taxon>Bacteria</taxon>
        <taxon>Bacillati</taxon>
        <taxon>Bacillota</taxon>
        <taxon>Bacilli</taxon>
        <taxon>Lactobacillales</taxon>
        <taxon>Lactobacillaceae</taxon>
        <taxon>Apilactobacillus</taxon>
    </lineage>
</organism>
<evidence type="ECO:0000256" key="5">
    <source>
        <dbReference type="RuleBase" id="RU004512"/>
    </source>
</evidence>
<gene>
    <name evidence="4" type="primary">gpmA</name>
    <name evidence="6" type="ORF">LNP07_05695</name>
</gene>
<feature type="binding site" evidence="4">
    <location>
        <position position="98"/>
    </location>
    <ligand>
        <name>substrate</name>
    </ligand>
</feature>
<proteinExistence type="inferred from homology"/>
<dbReference type="Pfam" id="PF00300">
    <property type="entry name" value="His_Phos_1"/>
    <property type="match status" value="1"/>
</dbReference>
<keyword evidence="3 4" id="KW-0413">Isomerase</keyword>
<comment type="caution">
    <text evidence="6">The sequence shown here is derived from an EMBL/GenBank/DDBJ whole genome shotgun (WGS) entry which is preliminary data.</text>
</comment>
<dbReference type="HAMAP" id="MF_01039">
    <property type="entry name" value="PGAM_GpmA"/>
    <property type="match status" value="1"/>
</dbReference>
<feature type="binding site" evidence="4">
    <location>
        <begin position="21"/>
        <end position="22"/>
    </location>
    <ligand>
        <name>substrate</name>
    </ligand>
</feature>
<feature type="site" description="Transition state stabilizer" evidence="4">
    <location>
        <position position="176"/>
    </location>
</feature>
<dbReference type="InterPro" id="IPR005952">
    <property type="entry name" value="Phosphogly_mut1"/>
</dbReference>
<name>A0ABT0I2P4_9LACO</name>
<dbReference type="InterPro" id="IPR013078">
    <property type="entry name" value="His_Pase_superF_clade-1"/>
</dbReference>
<keyword evidence="7" id="KW-1185">Reference proteome</keyword>
<dbReference type="NCBIfam" id="TIGR01258">
    <property type="entry name" value="pgm_1"/>
    <property type="match status" value="1"/>
</dbReference>
<dbReference type="RefSeq" id="WP_220727964.1">
    <property type="nucleotide sequence ID" value="NZ_BPLM01000003.1"/>
</dbReference>
<dbReference type="PANTHER" id="PTHR11931">
    <property type="entry name" value="PHOSPHOGLYCERATE MUTASE"/>
    <property type="match status" value="1"/>
</dbReference>
<evidence type="ECO:0000313" key="7">
    <source>
        <dbReference type="Proteomes" id="UP001522905"/>
    </source>
</evidence>
<comment type="catalytic activity">
    <reaction evidence="4 5">
        <text>(2R)-2-phosphoglycerate = (2R)-3-phosphoglycerate</text>
        <dbReference type="Rhea" id="RHEA:15901"/>
        <dbReference type="ChEBI" id="CHEBI:58272"/>
        <dbReference type="ChEBI" id="CHEBI:58289"/>
        <dbReference type="EC" id="5.4.2.11"/>
    </reaction>
</comment>
<dbReference type="EC" id="5.4.2.11" evidence="4 5"/>
<evidence type="ECO:0000256" key="2">
    <source>
        <dbReference type="ARBA" id="ARBA00023152"/>
    </source>
</evidence>
<accession>A0ABT0I2P4</accession>
<dbReference type="EMBL" id="JAJIAO010000006">
    <property type="protein sequence ID" value="MCK8625005.1"/>
    <property type="molecule type" value="Genomic_DNA"/>
</dbReference>
<evidence type="ECO:0000256" key="3">
    <source>
        <dbReference type="ARBA" id="ARBA00023235"/>
    </source>
</evidence>
<sequence length="222" mass="25526">MVKLVIMRHGQSLANKNDIFTGWNDVPLTNTGEEQAHLAGQKLFSENLHFSDVHTSLLLRAIKTANIVLEEINQLYIDEHKSWRLNERHYGALRGKNKQLIKEKYGIEKFNTWRRGFYGLPPLLNPSDAIFNYCNCAILEPLGESLSMAYKRLIPYWVNYIAPNLINNKNQLVVAHGSTLRALIKFLEKIPDDELNAVEVPNAQPIIYTLNSRMEIIDKKII</sequence>
<protein>
    <recommendedName>
        <fullName evidence="4 5">2,3-bisphosphoglycerate-dependent phosphoglycerate mutase</fullName>
        <shortName evidence="4">BPG-dependent PGAM</shortName>
        <shortName evidence="4">PGAM</shortName>
        <shortName evidence="4">Phosphoglyceromutase</shortName>
        <shortName evidence="4">dPGM</shortName>
        <ecNumber evidence="4 5">5.4.2.11</ecNumber>
    </recommendedName>
</protein>
<comment type="function">
    <text evidence="4 5">Catalyzes the interconversion of 2-phosphoglycerate and 3-phosphoglycerate.</text>
</comment>
<evidence type="ECO:0000256" key="1">
    <source>
        <dbReference type="ARBA" id="ARBA00006717"/>
    </source>
</evidence>
<comment type="caution">
    <text evidence="4">Lacks conserved residue(s) required for the propagation of feature annotation.</text>
</comment>
<dbReference type="InterPro" id="IPR029033">
    <property type="entry name" value="His_PPase_superfam"/>
</dbReference>
<dbReference type="SMART" id="SM00855">
    <property type="entry name" value="PGAM"/>
    <property type="match status" value="1"/>
</dbReference>
<reference evidence="6 7" key="1">
    <citation type="submission" date="2021-11" db="EMBL/GenBank/DDBJ databases">
        <title>Comparative genomics of bee honey and flower isolates.</title>
        <authorList>
            <person name="Bechtner J.D."/>
            <person name="Gallus M.K."/>
            <person name="Ehrmann M."/>
        </authorList>
    </citation>
    <scope>NUCLEOTIDE SEQUENCE [LARGE SCALE GENOMIC DNA]</scope>
    <source>
        <strain evidence="6 7">M161</strain>
    </source>
</reference>
<keyword evidence="2 4" id="KW-0324">Glycolysis</keyword>
<evidence type="ECO:0000256" key="4">
    <source>
        <dbReference type="HAMAP-Rule" id="MF_01039"/>
    </source>
</evidence>
<dbReference type="CDD" id="cd07067">
    <property type="entry name" value="HP_PGM_like"/>
    <property type="match status" value="1"/>
</dbReference>
<feature type="binding site" evidence="4">
    <location>
        <begin position="87"/>
        <end position="90"/>
    </location>
    <ligand>
        <name>substrate</name>
    </ligand>
</feature>
<keyword evidence="4" id="KW-0312">Gluconeogenesis</keyword>
<feature type="binding site" evidence="4">
    <location>
        <position position="60"/>
    </location>
    <ligand>
        <name>substrate</name>
    </ligand>
</feature>
<evidence type="ECO:0000313" key="6">
    <source>
        <dbReference type="EMBL" id="MCK8625005.1"/>
    </source>
</evidence>
<dbReference type="Proteomes" id="UP001522905">
    <property type="component" value="Unassembled WGS sequence"/>
</dbReference>
<dbReference type="PROSITE" id="PS00175">
    <property type="entry name" value="PG_MUTASE"/>
    <property type="match status" value="1"/>
</dbReference>
<dbReference type="SUPFAM" id="SSF53254">
    <property type="entry name" value="Phosphoglycerate mutase-like"/>
    <property type="match status" value="1"/>
</dbReference>
<dbReference type="PIRSF" id="PIRSF000709">
    <property type="entry name" value="6PFK_2-Ptase"/>
    <property type="match status" value="1"/>
</dbReference>
<feature type="active site" description="Tele-phosphohistidine intermediate" evidence="4">
    <location>
        <position position="9"/>
    </location>
</feature>
<feature type="binding site" evidence="4">
    <location>
        <begin position="8"/>
        <end position="15"/>
    </location>
    <ligand>
        <name>substrate</name>
    </ligand>
</feature>
<feature type="active site" description="Proton donor/acceptor" evidence="4">
    <location>
        <position position="87"/>
    </location>
</feature>
<dbReference type="InterPro" id="IPR001345">
    <property type="entry name" value="PG/BPGM_mutase_AS"/>
</dbReference>
<comment type="pathway">
    <text evidence="4 5">Carbohydrate degradation; glycolysis; pyruvate from D-glyceraldehyde 3-phosphate: step 3/5.</text>
</comment>
<feature type="binding site" evidence="4">
    <location>
        <begin position="114"/>
        <end position="115"/>
    </location>
    <ligand>
        <name>substrate</name>
    </ligand>
</feature>
<dbReference type="Gene3D" id="3.40.50.1240">
    <property type="entry name" value="Phosphoglycerate mutase-like"/>
    <property type="match status" value="1"/>
</dbReference>